<name>A0A927HAR2_9BACI</name>
<feature type="coiled-coil region" evidence="1">
    <location>
        <begin position="98"/>
        <end position="125"/>
    </location>
</feature>
<dbReference type="Proteomes" id="UP000602076">
    <property type="component" value="Unassembled WGS sequence"/>
</dbReference>
<sequence length="405" mass="46091">MDLQSGKFYWPETINRTANYKSLEENIECDVLIIGCGSSGAQCAYYLLDSGLNIAMVDSRGIAEGSTATNTALLQYLGEKFYYELANTFGEETATTHIKLCEQAISDIEKASQQLEADVEFARRDSLYSASDQEGIQKLKQEYELLQKHGFNVEMWDDNKIASHFPFQRDSAILIKNDAEINPVAFTYELIKLAVQHGFKVFEHTKMIRHQIEDDKVIFYSDKGHQIKAGKVIVAAGYETLDFRKHINLALESSYAIVTKPLDLSFWYRRTLLWETKRPYIYTRTTKDNRIIIGGLDETTNIPEERDNKLISKKNQLIKEFHSLFPDVPIEVEYYLAALYGGTTDGLPMIGLYDELPSVYHVYAYGDNGMVYNMVLGKIIGELVTEGTSKHAALYLQTRKSLHGK</sequence>
<evidence type="ECO:0000259" key="2">
    <source>
        <dbReference type="Pfam" id="PF01266"/>
    </source>
</evidence>
<keyword evidence="4" id="KW-1185">Reference proteome</keyword>
<accession>A0A927HAR2</accession>
<dbReference type="InterPro" id="IPR036188">
    <property type="entry name" value="FAD/NAD-bd_sf"/>
</dbReference>
<feature type="domain" description="FAD dependent oxidoreductase" evidence="2">
    <location>
        <begin position="30"/>
        <end position="383"/>
    </location>
</feature>
<keyword evidence="1" id="KW-0175">Coiled coil</keyword>
<dbReference type="GO" id="GO:0005737">
    <property type="term" value="C:cytoplasm"/>
    <property type="evidence" value="ECO:0007669"/>
    <property type="project" value="TreeGrafter"/>
</dbReference>
<organism evidence="3 4">
    <name type="scientific">Peribacillus faecalis</name>
    <dbReference type="NCBI Taxonomy" id="2772559"/>
    <lineage>
        <taxon>Bacteria</taxon>
        <taxon>Bacillati</taxon>
        <taxon>Bacillota</taxon>
        <taxon>Bacilli</taxon>
        <taxon>Bacillales</taxon>
        <taxon>Bacillaceae</taxon>
        <taxon>Peribacillus</taxon>
    </lineage>
</organism>
<comment type="caution">
    <text evidence="3">The sequence shown here is derived from an EMBL/GenBank/DDBJ whole genome shotgun (WGS) entry which is preliminary data.</text>
</comment>
<dbReference type="AlphaFoldDB" id="A0A927HAR2"/>
<dbReference type="RefSeq" id="WP_190997738.1">
    <property type="nucleotide sequence ID" value="NZ_JACXSI010000014.1"/>
</dbReference>
<dbReference type="Pfam" id="PF01266">
    <property type="entry name" value="DAO"/>
    <property type="match status" value="1"/>
</dbReference>
<evidence type="ECO:0000313" key="3">
    <source>
        <dbReference type="EMBL" id="MBD3108204.1"/>
    </source>
</evidence>
<protein>
    <submittedName>
        <fullName evidence="3">FAD-binding oxidoreductase</fullName>
    </submittedName>
</protein>
<dbReference type="Gene3D" id="3.50.50.60">
    <property type="entry name" value="FAD/NAD(P)-binding domain"/>
    <property type="match status" value="1"/>
</dbReference>
<dbReference type="Gene3D" id="3.30.9.10">
    <property type="entry name" value="D-Amino Acid Oxidase, subunit A, domain 2"/>
    <property type="match status" value="1"/>
</dbReference>
<reference evidence="3" key="1">
    <citation type="submission" date="2020-09" db="EMBL/GenBank/DDBJ databases">
        <title>Bacillus faecalis sp. nov., a moderately halophilic bacterium isolated from cow faeces.</title>
        <authorList>
            <person name="Jiang L."/>
            <person name="Lee J."/>
        </authorList>
    </citation>
    <scope>NUCLEOTIDE SEQUENCE</scope>
    <source>
        <strain evidence="3">AGMB 02131</strain>
    </source>
</reference>
<dbReference type="SUPFAM" id="SSF51905">
    <property type="entry name" value="FAD/NAD(P)-binding domain"/>
    <property type="match status" value="1"/>
</dbReference>
<dbReference type="InterPro" id="IPR006076">
    <property type="entry name" value="FAD-dep_OxRdtase"/>
</dbReference>
<dbReference type="PANTHER" id="PTHR13847">
    <property type="entry name" value="SARCOSINE DEHYDROGENASE-RELATED"/>
    <property type="match status" value="1"/>
</dbReference>
<dbReference type="PANTHER" id="PTHR13847:SF201">
    <property type="entry name" value="PUTATIBE OXIDOREDUCTASE"/>
    <property type="match status" value="1"/>
</dbReference>
<evidence type="ECO:0000313" key="4">
    <source>
        <dbReference type="Proteomes" id="UP000602076"/>
    </source>
</evidence>
<gene>
    <name evidence="3" type="ORF">IEO70_07475</name>
</gene>
<dbReference type="EMBL" id="JACXSI010000014">
    <property type="protein sequence ID" value="MBD3108204.1"/>
    <property type="molecule type" value="Genomic_DNA"/>
</dbReference>
<proteinExistence type="predicted"/>
<evidence type="ECO:0000256" key="1">
    <source>
        <dbReference type="SAM" id="Coils"/>
    </source>
</evidence>